<evidence type="ECO:0000313" key="3">
    <source>
        <dbReference type="Proteomes" id="UP001345013"/>
    </source>
</evidence>
<keyword evidence="3" id="KW-1185">Reference proteome</keyword>
<evidence type="ECO:0000313" key="2">
    <source>
        <dbReference type="EMBL" id="KAK5089370.1"/>
    </source>
</evidence>
<feature type="region of interest" description="Disordered" evidence="1">
    <location>
        <begin position="19"/>
        <end position="59"/>
    </location>
</feature>
<reference evidence="2 3" key="1">
    <citation type="submission" date="2023-08" db="EMBL/GenBank/DDBJ databases">
        <title>Black Yeasts Isolated from many extreme environments.</title>
        <authorList>
            <person name="Coleine C."/>
            <person name="Stajich J.E."/>
            <person name="Selbmann L."/>
        </authorList>
    </citation>
    <scope>NUCLEOTIDE SEQUENCE [LARGE SCALE GENOMIC DNA]</scope>
    <source>
        <strain evidence="2 3">CCFEE 5885</strain>
    </source>
</reference>
<gene>
    <name evidence="2" type="ORF">LTR24_006283</name>
</gene>
<comment type="caution">
    <text evidence="2">The sequence shown here is derived from an EMBL/GenBank/DDBJ whole genome shotgun (WGS) entry which is preliminary data.</text>
</comment>
<sequence length="326" mass="36247">MEQGCTEIDFEYHNDLDDITPTATATTDAAAPPTTSAINTSPPTKPTFPTTSPSPRPHNPSSCFPLLSLPLELQRLILTHALGGPHGYNITLENERLTMLRSRFHVYGLPPISLLLVSRHLHTHAAPIRAALFTGRLILNSVFILVPLRRQERFAWLREHTRILHFSDSSVHPERWGRYFGVLGGLRRLEIVFGGVVRVGRDKDAGVGVGVGVGFAGQGWSVQRVMGGGREVDEWLVGSLDGFRLALVDQLREGRLEVVVTQRYDLKGGMVGDEEEEIVVSPMNFPLCLFEIDIKLTENGAEVVRRRPCIQRKQFHDELPGMPAEP</sequence>
<name>A0ABR0K6K3_9EURO</name>
<proteinExistence type="predicted"/>
<protein>
    <submittedName>
        <fullName evidence="2">Uncharacterized protein</fullName>
    </submittedName>
</protein>
<evidence type="ECO:0000256" key="1">
    <source>
        <dbReference type="SAM" id="MobiDB-lite"/>
    </source>
</evidence>
<feature type="compositionally biased region" description="Low complexity" evidence="1">
    <location>
        <begin position="19"/>
        <end position="35"/>
    </location>
</feature>
<dbReference type="Proteomes" id="UP001345013">
    <property type="component" value="Unassembled WGS sequence"/>
</dbReference>
<accession>A0ABR0K6K3</accession>
<dbReference type="EMBL" id="JAVRRG010000079">
    <property type="protein sequence ID" value="KAK5089370.1"/>
    <property type="molecule type" value="Genomic_DNA"/>
</dbReference>
<organism evidence="2 3">
    <name type="scientific">Lithohypha guttulata</name>
    <dbReference type="NCBI Taxonomy" id="1690604"/>
    <lineage>
        <taxon>Eukaryota</taxon>
        <taxon>Fungi</taxon>
        <taxon>Dikarya</taxon>
        <taxon>Ascomycota</taxon>
        <taxon>Pezizomycotina</taxon>
        <taxon>Eurotiomycetes</taxon>
        <taxon>Chaetothyriomycetidae</taxon>
        <taxon>Chaetothyriales</taxon>
        <taxon>Trichomeriaceae</taxon>
        <taxon>Lithohypha</taxon>
    </lineage>
</organism>